<evidence type="ECO:0000256" key="1">
    <source>
        <dbReference type="SAM" id="MobiDB-lite"/>
    </source>
</evidence>
<dbReference type="EMBL" id="AGNK02005570">
    <property type="status" value="NOT_ANNOTATED_CDS"/>
    <property type="molecule type" value="Genomic_DNA"/>
</dbReference>
<name>K4AHV1_SETIT</name>
<dbReference type="HOGENOM" id="CLU_2965353_0_0_1"/>
<reference evidence="2" key="2">
    <citation type="submission" date="2018-08" db="UniProtKB">
        <authorList>
            <consortium name="EnsemblPlants"/>
        </authorList>
    </citation>
    <scope>IDENTIFICATION</scope>
    <source>
        <strain evidence="2">Yugu1</strain>
    </source>
</reference>
<reference evidence="3" key="1">
    <citation type="journal article" date="2012" name="Nat. Biotechnol.">
        <title>Reference genome sequence of the model plant Setaria.</title>
        <authorList>
            <person name="Bennetzen J.L."/>
            <person name="Schmutz J."/>
            <person name="Wang H."/>
            <person name="Percifield R."/>
            <person name="Hawkins J."/>
            <person name="Pontaroli A.C."/>
            <person name="Estep M."/>
            <person name="Feng L."/>
            <person name="Vaughn J.N."/>
            <person name="Grimwood J."/>
            <person name="Jenkins J."/>
            <person name="Barry K."/>
            <person name="Lindquist E."/>
            <person name="Hellsten U."/>
            <person name="Deshpande S."/>
            <person name="Wang X."/>
            <person name="Wu X."/>
            <person name="Mitros T."/>
            <person name="Triplett J."/>
            <person name="Yang X."/>
            <person name="Ye C.Y."/>
            <person name="Mauro-Herrera M."/>
            <person name="Wang L."/>
            <person name="Li P."/>
            <person name="Sharma M."/>
            <person name="Sharma R."/>
            <person name="Ronald P.C."/>
            <person name="Panaud O."/>
            <person name="Kellogg E.A."/>
            <person name="Brutnell T.P."/>
            <person name="Doust A.N."/>
            <person name="Tuskan G.A."/>
            <person name="Rokhsar D."/>
            <person name="Devos K.M."/>
        </authorList>
    </citation>
    <scope>NUCLEOTIDE SEQUENCE [LARGE SCALE GENOMIC DNA]</scope>
    <source>
        <strain evidence="3">cv. Yugu1</strain>
    </source>
</reference>
<dbReference type="Proteomes" id="UP000004995">
    <property type="component" value="Unassembled WGS sequence"/>
</dbReference>
<evidence type="ECO:0000313" key="3">
    <source>
        <dbReference type="Proteomes" id="UP000004995"/>
    </source>
</evidence>
<organism evidence="2 3">
    <name type="scientific">Setaria italica</name>
    <name type="common">Foxtail millet</name>
    <name type="synonym">Panicum italicum</name>
    <dbReference type="NCBI Taxonomy" id="4555"/>
    <lineage>
        <taxon>Eukaryota</taxon>
        <taxon>Viridiplantae</taxon>
        <taxon>Streptophyta</taxon>
        <taxon>Embryophyta</taxon>
        <taxon>Tracheophyta</taxon>
        <taxon>Spermatophyta</taxon>
        <taxon>Magnoliopsida</taxon>
        <taxon>Liliopsida</taxon>
        <taxon>Poales</taxon>
        <taxon>Poaceae</taxon>
        <taxon>PACMAD clade</taxon>
        <taxon>Panicoideae</taxon>
        <taxon>Panicodae</taxon>
        <taxon>Paniceae</taxon>
        <taxon>Cenchrinae</taxon>
        <taxon>Setaria</taxon>
    </lineage>
</organism>
<dbReference type="InParanoid" id="K4AHV1"/>
<evidence type="ECO:0000313" key="2">
    <source>
        <dbReference type="EnsemblPlants" id="KQK88760"/>
    </source>
</evidence>
<dbReference type="EnsemblPlants" id="KQK88760">
    <property type="protein sequence ID" value="KQK88760"/>
    <property type="gene ID" value="SETIT_038458mg"/>
</dbReference>
<dbReference type="Gramene" id="KQK88760">
    <property type="protein sequence ID" value="KQK88760"/>
    <property type="gene ID" value="SETIT_038458mg"/>
</dbReference>
<keyword evidence="3" id="KW-1185">Reference proteome</keyword>
<protein>
    <submittedName>
        <fullName evidence="2">Uncharacterized protein</fullName>
    </submittedName>
</protein>
<sequence>MLMANNESELVVWRSGKQRVTCSAMERDTVTSLSGQRKSGKQNYMNQHKGLDLPAMALA</sequence>
<feature type="region of interest" description="Disordered" evidence="1">
    <location>
        <begin position="28"/>
        <end position="59"/>
    </location>
</feature>
<dbReference type="AlphaFoldDB" id="K4AHV1"/>
<feature type="compositionally biased region" description="Polar residues" evidence="1">
    <location>
        <begin position="30"/>
        <end position="46"/>
    </location>
</feature>
<proteinExistence type="predicted"/>
<accession>K4AHV1</accession>